<feature type="transmembrane region" description="Helical" evidence="6">
    <location>
        <begin position="179"/>
        <end position="201"/>
    </location>
</feature>
<name>A0A0R1ZB43_9LACO</name>
<evidence type="ECO:0000256" key="3">
    <source>
        <dbReference type="ARBA" id="ARBA00022692"/>
    </source>
</evidence>
<keyword evidence="2" id="KW-0813">Transport</keyword>
<feature type="transmembrane region" description="Helical" evidence="6">
    <location>
        <begin position="21"/>
        <end position="42"/>
    </location>
</feature>
<evidence type="ECO:0000313" key="7">
    <source>
        <dbReference type="EMBL" id="KRM52040.1"/>
    </source>
</evidence>
<dbReference type="PANTHER" id="PTHR43243:SF4">
    <property type="entry name" value="CATIONIC AMINO ACID TRANSPORTER 4"/>
    <property type="match status" value="1"/>
</dbReference>
<reference evidence="7 8" key="1">
    <citation type="journal article" date="2015" name="Genome Announc.">
        <title>Expanding the biotechnology potential of lactobacilli through comparative genomics of 213 strains and associated genera.</title>
        <authorList>
            <person name="Sun Z."/>
            <person name="Harris H.M."/>
            <person name="McCann A."/>
            <person name="Guo C."/>
            <person name="Argimon S."/>
            <person name="Zhang W."/>
            <person name="Yang X."/>
            <person name="Jeffery I.B."/>
            <person name="Cooney J.C."/>
            <person name="Kagawa T.F."/>
            <person name="Liu W."/>
            <person name="Song Y."/>
            <person name="Salvetti E."/>
            <person name="Wrobel A."/>
            <person name="Rasinkangas P."/>
            <person name="Parkhill J."/>
            <person name="Rea M.C."/>
            <person name="O'Sullivan O."/>
            <person name="Ritari J."/>
            <person name="Douillard F.P."/>
            <person name="Paul Ross R."/>
            <person name="Yang R."/>
            <person name="Briner A.E."/>
            <person name="Felis G.E."/>
            <person name="de Vos W.M."/>
            <person name="Barrangou R."/>
            <person name="Klaenhammer T.R."/>
            <person name="Caufield P.W."/>
            <person name="Cui Y."/>
            <person name="Zhang H."/>
            <person name="O'Toole P.W."/>
        </authorList>
    </citation>
    <scope>NUCLEOTIDE SEQUENCE [LARGE SCALE GENOMIC DNA]</scope>
    <source>
        <strain evidence="7 8">DSM 20653</strain>
    </source>
</reference>
<dbReference type="InterPro" id="IPR002293">
    <property type="entry name" value="AA/rel_permease1"/>
</dbReference>
<feature type="transmembrane region" description="Helical" evidence="6">
    <location>
        <begin position="54"/>
        <end position="74"/>
    </location>
</feature>
<dbReference type="GO" id="GO:0016020">
    <property type="term" value="C:membrane"/>
    <property type="evidence" value="ECO:0007669"/>
    <property type="project" value="UniProtKB-SubCell"/>
</dbReference>
<dbReference type="Proteomes" id="UP000051291">
    <property type="component" value="Unassembled WGS sequence"/>
</dbReference>
<evidence type="ECO:0000256" key="5">
    <source>
        <dbReference type="ARBA" id="ARBA00023136"/>
    </source>
</evidence>
<organism evidence="7 8">
    <name type="scientific">Ligilactobacillus araffinosus DSM 20653</name>
    <dbReference type="NCBI Taxonomy" id="1423820"/>
    <lineage>
        <taxon>Bacteria</taxon>
        <taxon>Bacillati</taxon>
        <taxon>Bacillota</taxon>
        <taxon>Bacilli</taxon>
        <taxon>Lactobacillales</taxon>
        <taxon>Lactobacillaceae</taxon>
        <taxon>Ligilactobacillus</taxon>
    </lineage>
</organism>
<evidence type="ECO:0000313" key="8">
    <source>
        <dbReference type="Proteomes" id="UP000051291"/>
    </source>
</evidence>
<feature type="transmembrane region" description="Helical" evidence="6">
    <location>
        <begin position="412"/>
        <end position="436"/>
    </location>
</feature>
<dbReference type="EMBL" id="AYYZ01000029">
    <property type="protein sequence ID" value="KRM52040.1"/>
    <property type="molecule type" value="Genomic_DNA"/>
</dbReference>
<feature type="transmembrane region" description="Helical" evidence="6">
    <location>
        <begin position="221"/>
        <end position="239"/>
    </location>
</feature>
<comment type="caution">
    <text evidence="7">The sequence shown here is derived from an EMBL/GenBank/DDBJ whole genome shotgun (WGS) entry which is preliminary data.</text>
</comment>
<dbReference type="GO" id="GO:0015171">
    <property type="term" value="F:amino acid transmembrane transporter activity"/>
    <property type="evidence" value="ECO:0007669"/>
    <property type="project" value="TreeGrafter"/>
</dbReference>
<keyword evidence="4 6" id="KW-1133">Transmembrane helix</keyword>
<keyword evidence="3 6" id="KW-0812">Transmembrane</keyword>
<proteinExistence type="predicted"/>
<protein>
    <submittedName>
        <fullName evidence="7">APC family amino acid-polyamine-organocation transporter</fullName>
    </submittedName>
</protein>
<sequence>MFFRQPPEKYELKDGHLKRSLRVKDLLSLGIGMIVSTSIFTLPGEVAAMHTGPAVIISFILAAIVAGMVALVYAEMSAAMPFAGSAYTWINVIFGELPGWVVGWALLAEYIIGLSFVISGISSNLKPILASIGIKIPTFLANPLGQKGGILDILAIIIVLIVGSLVSKNLSKVTLVENILVVLKIFAIILFVTVGATAIHLSNFHPFIPAYHATTNGAFGGWQGIYAGVSMIFVSYLGFDAIAANSAEAIEPQKTMPRGIIGSLAIASIFFIAVSSVLIGVLPYQKYAASAEPIGIALRAIHHPLIATIVQLIAVFGMFTAAIGFMLSGSRLIYSFSRDGMLPKMFSKLDCNKQPKNSVILITTIVVIISSVLPFSFLSQLVSAGTIIAFIFVSVGLFFLRKREGKDIPEPAFKVPAYPLLPILSFIFSLLVFIGLDHAAKLYTLIWFILGIVVYFIYGIKHAIRE</sequence>
<feature type="transmembrane region" description="Helical" evidence="6">
    <location>
        <begin position="305"/>
        <end position="334"/>
    </location>
</feature>
<feature type="transmembrane region" description="Helical" evidence="6">
    <location>
        <begin position="442"/>
        <end position="460"/>
    </location>
</feature>
<dbReference type="AlphaFoldDB" id="A0A0R1ZB43"/>
<feature type="transmembrane region" description="Helical" evidence="6">
    <location>
        <begin position="381"/>
        <end position="400"/>
    </location>
</feature>
<evidence type="ECO:0000256" key="4">
    <source>
        <dbReference type="ARBA" id="ARBA00022989"/>
    </source>
</evidence>
<evidence type="ECO:0000256" key="2">
    <source>
        <dbReference type="ARBA" id="ARBA00022448"/>
    </source>
</evidence>
<evidence type="ECO:0000256" key="6">
    <source>
        <dbReference type="SAM" id="Phobius"/>
    </source>
</evidence>
<evidence type="ECO:0000256" key="1">
    <source>
        <dbReference type="ARBA" id="ARBA00004141"/>
    </source>
</evidence>
<gene>
    <name evidence="7" type="ORF">FC64_GL001236</name>
</gene>
<accession>A0A0R1ZB43</accession>
<feature type="transmembrane region" description="Helical" evidence="6">
    <location>
        <begin position="260"/>
        <end position="285"/>
    </location>
</feature>
<feature type="transmembrane region" description="Helical" evidence="6">
    <location>
        <begin position="86"/>
        <end position="107"/>
    </location>
</feature>
<dbReference type="STRING" id="1423820.FC64_GL001236"/>
<dbReference type="PATRIC" id="fig|1423820.4.peg.1262"/>
<dbReference type="Gene3D" id="1.20.1740.10">
    <property type="entry name" value="Amino acid/polyamine transporter I"/>
    <property type="match status" value="1"/>
</dbReference>
<keyword evidence="5 6" id="KW-0472">Membrane</keyword>
<dbReference type="Pfam" id="PF13520">
    <property type="entry name" value="AA_permease_2"/>
    <property type="match status" value="1"/>
</dbReference>
<keyword evidence="8" id="KW-1185">Reference proteome</keyword>
<dbReference type="PANTHER" id="PTHR43243">
    <property type="entry name" value="INNER MEMBRANE TRANSPORTER YGJI-RELATED"/>
    <property type="match status" value="1"/>
</dbReference>
<feature type="transmembrane region" description="Helical" evidence="6">
    <location>
        <begin position="149"/>
        <end position="167"/>
    </location>
</feature>
<dbReference type="PIRSF" id="PIRSF006060">
    <property type="entry name" value="AA_transporter"/>
    <property type="match status" value="1"/>
</dbReference>
<feature type="transmembrane region" description="Helical" evidence="6">
    <location>
        <begin position="355"/>
        <end position="375"/>
    </location>
</feature>
<comment type="subcellular location">
    <subcellularLocation>
        <location evidence="1">Membrane</location>
        <topology evidence="1">Multi-pass membrane protein</topology>
    </subcellularLocation>
</comment>